<feature type="compositionally biased region" description="Polar residues" evidence="1">
    <location>
        <begin position="16"/>
        <end position="29"/>
    </location>
</feature>
<reference evidence="2 3" key="1">
    <citation type="submission" date="2019-08" db="EMBL/GenBank/DDBJ databases">
        <title>Draft genome sequences of two oriental melons (Cucumis melo L. var makuwa).</title>
        <authorList>
            <person name="Kwon S.-Y."/>
        </authorList>
    </citation>
    <scope>NUCLEOTIDE SEQUENCE [LARGE SCALE GENOMIC DNA]</scope>
    <source>
        <strain evidence="3">cv. SW 3</strain>
        <tissue evidence="2">Leaf</tissue>
    </source>
</reference>
<name>A0A5A7VML1_CUCMM</name>
<evidence type="ECO:0000256" key="1">
    <source>
        <dbReference type="SAM" id="MobiDB-lite"/>
    </source>
</evidence>
<gene>
    <name evidence="2" type="ORF">E6C27_scaffold624G00090</name>
</gene>
<dbReference type="Proteomes" id="UP000321393">
    <property type="component" value="Unassembled WGS sequence"/>
</dbReference>
<accession>A0A5A7VML1</accession>
<evidence type="ECO:0000313" key="2">
    <source>
        <dbReference type="EMBL" id="KAA0067786.1"/>
    </source>
</evidence>
<dbReference type="AlphaFoldDB" id="A0A5A7VML1"/>
<dbReference type="EMBL" id="SSTE01000198">
    <property type="protein sequence ID" value="KAA0067786.1"/>
    <property type="molecule type" value="Genomic_DNA"/>
</dbReference>
<evidence type="ECO:0000313" key="3">
    <source>
        <dbReference type="Proteomes" id="UP000321393"/>
    </source>
</evidence>
<proteinExistence type="predicted"/>
<comment type="caution">
    <text evidence="2">The sequence shown here is derived from an EMBL/GenBank/DDBJ whole genome shotgun (WGS) entry which is preliminary data.</text>
</comment>
<sequence>MPTEDTFGMPNDLPIFSSNPFDEGTSSRQFNEEDDMFGMPNDLQAPIEQKKETEERRLEDEMPRNIGVDINEDRTNIFQDLLNEARLGNETIHACKYDFVLYWKEFGDLQHCPTCSEAWYKRDGSTLIMNFLILLLIYGSGDNNFYGVLDEVLHVQYPLGRNNKRIWDVPEVDDIENEHLNVLEIIVSHRVDDHIEDDTLYRTDVDPTIVERPVVRHVTNNFIDNVDEHLSHASDHDKL</sequence>
<organism evidence="2 3">
    <name type="scientific">Cucumis melo var. makuwa</name>
    <name type="common">Oriental melon</name>
    <dbReference type="NCBI Taxonomy" id="1194695"/>
    <lineage>
        <taxon>Eukaryota</taxon>
        <taxon>Viridiplantae</taxon>
        <taxon>Streptophyta</taxon>
        <taxon>Embryophyta</taxon>
        <taxon>Tracheophyta</taxon>
        <taxon>Spermatophyta</taxon>
        <taxon>Magnoliopsida</taxon>
        <taxon>eudicotyledons</taxon>
        <taxon>Gunneridae</taxon>
        <taxon>Pentapetalae</taxon>
        <taxon>rosids</taxon>
        <taxon>fabids</taxon>
        <taxon>Cucurbitales</taxon>
        <taxon>Cucurbitaceae</taxon>
        <taxon>Benincaseae</taxon>
        <taxon>Cucumis</taxon>
    </lineage>
</organism>
<feature type="region of interest" description="Disordered" evidence="1">
    <location>
        <begin position="1"/>
        <end position="43"/>
    </location>
</feature>
<protein>
    <submittedName>
        <fullName evidence="2">GDSL esterase/lipase</fullName>
    </submittedName>
</protein>